<dbReference type="STRING" id="940190.MPTP_0588"/>
<dbReference type="PANTHER" id="PTHR37825">
    <property type="entry name" value="TRNA(MET) CYTIDINE ACETATE LIGASE"/>
    <property type="match status" value="1"/>
</dbReference>
<dbReference type="InterPro" id="IPR008513">
    <property type="entry name" value="tRNA(Met)_cyd_acetate_ligase"/>
</dbReference>
<dbReference type="AlphaFoldDB" id="F3Y978"/>
<dbReference type="GO" id="GO:0005737">
    <property type="term" value="C:cytoplasm"/>
    <property type="evidence" value="ECO:0007669"/>
    <property type="project" value="UniProtKB-SubCell"/>
</dbReference>
<keyword evidence="2 3" id="KW-0819">tRNA processing</keyword>
<organism evidence="4 5">
    <name type="scientific">Melissococcus plutonius (strain ATCC 35311 / DSM 29964 / CIP 104052 / LMG 20360 / NCIMB 702443)</name>
    <dbReference type="NCBI Taxonomy" id="940190"/>
    <lineage>
        <taxon>Bacteria</taxon>
        <taxon>Bacillati</taxon>
        <taxon>Bacillota</taxon>
        <taxon>Bacilli</taxon>
        <taxon>Lactobacillales</taxon>
        <taxon>Enterococcaceae</taxon>
        <taxon>Melissococcus</taxon>
    </lineage>
</organism>
<keyword evidence="5" id="KW-1185">Reference proteome</keyword>
<feature type="binding site" evidence="3">
    <location>
        <position position="161"/>
    </location>
    <ligand>
        <name>ATP</name>
        <dbReference type="ChEBI" id="CHEBI:30616"/>
    </ligand>
</feature>
<evidence type="ECO:0000313" key="4">
    <source>
        <dbReference type="EMBL" id="BAK21056.1"/>
    </source>
</evidence>
<keyword evidence="3" id="KW-0820">tRNA-binding</keyword>
<dbReference type="RefSeq" id="WP_013773494.1">
    <property type="nucleotide sequence ID" value="NC_015516.1"/>
</dbReference>
<keyword evidence="3" id="KW-0067">ATP-binding</keyword>
<dbReference type="GO" id="GO:0005524">
    <property type="term" value="F:ATP binding"/>
    <property type="evidence" value="ECO:0007669"/>
    <property type="project" value="UniProtKB-KW"/>
</dbReference>
<dbReference type="Gene3D" id="3.40.50.620">
    <property type="entry name" value="HUPs"/>
    <property type="match status" value="1"/>
</dbReference>
<dbReference type="Proteomes" id="UP000008456">
    <property type="component" value="Chromosome"/>
</dbReference>
<comment type="subcellular location">
    <subcellularLocation>
        <location evidence="3">Cytoplasm</location>
    </subcellularLocation>
</comment>
<evidence type="ECO:0000256" key="1">
    <source>
        <dbReference type="ARBA" id="ARBA00022598"/>
    </source>
</evidence>
<dbReference type="InterPro" id="IPR014729">
    <property type="entry name" value="Rossmann-like_a/b/a_fold"/>
</dbReference>
<reference key="2">
    <citation type="submission" date="2011-04" db="EMBL/GenBank/DDBJ databases">
        <title>Whole genome sequence of Melissococcus plutonius ATCC 35311.</title>
        <authorList>
            <person name="Okumura K."/>
            <person name="Arai R."/>
            <person name="Osaki M."/>
            <person name="Okura M."/>
            <person name="Kirikae T."/>
            <person name="Takamatsu D."/>
            <person name="Akiyama T."/>
        </authorList>
    </citation>
    <scope>NUCLEOTIDE SEQUENCE</scope>
    <source>
        <strain>ATCC 35311</strain>
    </source>
</reference>
<comment type="catalytic activity">
    <reaction evidence="3">
        <text>cytidine(34) in elongator tRNA(Met) + acetate + ATP = N(4)-acetylcytidine(34) in elongator tRNA(Met) + AMP + diphosphate</text>
        <dbReference type="Rhea" id="RHEA:58144"/>
        <dbReference type="Rhea" id="RHEA-COMP:10693"/>
        <dbReference type="Rhea" id="RHEA-COMP:10694"/>
        <dbReference type="ChEBI" id="CHEBI:30089"/>
        <dbReference type="ChEBI" id="CHEBI:30616"/>
        <dbReference type="ChEBI" id="CHEBI:33019"/>
        <dbReference type="ChEBI" id="CHEBI:74900"/>
        <dbReference type="ChEBI" id="CHEBI:82748"/>
        <dbReference type="ChEBI" id="CHEBI:456215"/>
    </reaction>
</comment>
<name>F3Y978_MELPT</name>
<dbReference type="NCBIfam" id="NF010191">
    <property type="entry name" value="PRK13670.1"/>
    <property type="match status" value="1"/>
</dbReference>
<proteinExistence type="inferred from homology"/>
<dbReference type="OrthoDB" id="9769796at2"/>
<dbReference type="GO" id="GO:0006400">
    <property type="term" value="P:tRNA modification"/>
    <property type="evidence" value="ECO:0007669"/>
    <property type="project" value="UniProtKB-UniRule"/>
</dbReference>
<dbReference type="PANTHER" id="PTHR37825:SF1">
    <property type="entry name" value="TRNA(MET) CYTIDINE ACETATE LIGASE"/>
    <property type="match status" value="1"/>
</dbReference>
<feature type="binding site" evidence="3">
    <location>
        <position position="101"/>
    </location>
    <ligand>
        <name>ATP</name>
        <dbReference type="ChEBI" id="CHEBI:30616"/>
    </ligand>
</feature>
<evidence type="ECO:0000313" key="5">
    <source>
        <dbReference type="Proteomes" id="UP000008456"/>
    </source>
</evidence>
<keyword evidence="3" id="KW-0694">RNA-binding</keyword>
<dbReference type="SUPFAM" id="SSF52374">
    <property type="entry name" value="Nucleotidylyl transferase"/>
    <property type="match status" value="1"/>
</dbReference>
<dbReference type="GO" id="GO:0016879">
    <property type="term" value="F:ligase activity, forming carbon-nitrogen bonds"/>
    <property type="evidence" value="ECO:0007669"/>
    <property type="project" value="UniProtKB-UniRule"/>
</dbReference>
<sequence>MKSCGIIAEYNPFHNGHLYQLLEAKERAKADLLIVIMSGNFLQRGEPALLDKWVRTYEALSNGADLVIELPFAWAVQSADYFAKGAIKLLHALNCEALCFGTDSSEEINYAEFGEWIVNNQSLINANFINLSKKSLSYPKKIELALQQSFPEKKIDLSSPNHILGLSYARENALYKNPMDLYPLKRIQTNFHDRKITNKIASATAIRLAYQKNELEKVAVAVPEVTFNDLNNQPAVTWNSYWPFLKYQLMNQSLLELNQIYQMNEGIEHRLQEAAYKANDFTTFIEEVKTKRYTWTRLQRLAVYILNNIKTQEIEMAWETNYLRILGFNCKGQTFFKKTEKR</sequence>
<dbReference type="EC" id="6.3.4.-" evidence="3"/>
<comment type="similarity">
    <text evidence="3">Belongs to the TmcAL family.</text>
</comment>
<feature type="binding site" evidence="3">
    <location>
        <begin position="186"/>
        <end position="187"/>
    </location>
    <ligand>
        <name>ATP</name>
        <dbReference type="ChEBI" id="CHEBI:30616"/>
    </ligand>
</feature>
<accession>F3Y978</accession>
<dbReference type="EMBL" id="AP012200">
    <property type="protein sequence ID" value="BAK21056.1"/>
    <property type="molecule type" value="Genomic_DNA"/>
</dbReference>
<dbReference type="KEGG" id="mps:MPTP_0588"/>
<dbReference type="HAMAP" id="MF_01539">
    <property type="entry name" value="TmcAL"/>
    <property type="match status" value="1"/>
</dbReference>
<protein>
    <recommendedName>
        <fullName evidence="3">tRNA(Met) cytidine acetate ligase</fullName>
        <ecNumber evidence="3">6.3.4.-</ecNumber>
    </recommendedName>
</protein>
<keyword evidence="3" id="KW-0547">Nucleotide-binding</keyword>
<evidence type="ECO:0000256" key="3">
    <source>
        <dbReference type="HAMAP-Rule" id="MF_01539"/>
    </source>
</evidence>
<feature type="binding site" evidence="3">
    <location>
        <begin position="7"/>
        <end position="20"/>
    </location>
    <ligand>
        <name>ATP</name>
        <dbReference type="ChEBI" id="CHEBI:30616"/>
    </ligand>
</feature>
<dbReference type="HOGENOM" id="CLU_038915_0_2_9"/>
<evidence type="ECO:0000256" key="2">
    <source>
        <dbReference type="ARBA" id="ARBA00022694"/>
    </source>
</evidence>
<keyword evidence="1 3" id="KW-0436">Ligase</keyword>
<keyword evidence="3" id="KW-0963">Cytoplasm</keyword>
<dbReference type="GO" id="GO:0000049">
    <property type="term" value="F:tRNA binding"/>
    <property type="evidence" value="ECO:0007669"/>
    <property type="project" value="UniProtKB-KW"/>
</dbReference>
<comment type="function">
    <text evidence="3">Catalyzes the formation of N(4)-acetylcytidine (ac(4)C) at the wobble position of elongator tRNA(Met), using acetate and ATP as substrates. First activates an acetate ion to form acetyladenylate (Ac-AMP) and then transfers the acetyl group to tRNA to form ac(4)C34.</text>
</comment>
<reference evidence="4 5" key="1">
    <citation type="journal article" date="2011" name="J. Bacteriol.">
        <title>Complete genome sequence of Melissococcus plutonius ATCC 35311.</title>
        <authorList>
            <person name="Okumura K."/>
            <person name="Arai R."/>
            <person name="Okura M."/>
            <person name="Kirikae T."/>
            <person name="Takamatsu D."/>
            <person name="Osaki M."/>
            <person name="Miyoshi-Akiyama T."/>
        </authorList>
    </citation>
    <scope>NUCLEOTIDE SEQUENCE [LARGE SCALE GENOMIC DNA]</scope>
    <source>
        <strain evidence="5">ATCC 35311 / CIP 104052 / LMG 20360 / NCIMB 702443</strain>
    </source>
</reference>
<gene>
    <name evidence="3" type="primary">tmcAL</name>
    <name evidence="4" type="ordered locus">MPTP_0588</name>
</gene>
<dbReference type="Pfam" id="PF05636">
    <property type="entry name" value="HIGH_NTase1"/>
    <property type="match status" value="1"/>
</dbReference>